<sequence length="77" mass="8034">MPVNRADITVTQCGTTKSVAHLISGRDGQARITLPIGCYEATVATVPGGCSLGDPTPARVTVTETTEARASFRFHCA</sequence>
<reference evidence="1" key="2">
    <citation type="submission" date="2020-09" db="EMBL/GenBank/DDBJ databases">
        <authorList>
            <person name="Sun Q."/>
            <person name="Zhou Y."/>
        </authorList>
    </citation>
    <scope>NUCLEOTIDE SEQUENCE</scope>
    <source>
        <strain evidence="1">CGMCC 4.7278</strain>
    </source>
</reference>
<gene>
    <name evidence="1" type="ORF">GCM10011591_40540</name>
</gene>
<name>A0A917QRU7_9NOCA</name>
<evidence type="ECO:0000313" key="1">
    <source>
        <dbReference type="EMBL" id="GGK64114.1"/>
    </source>
</evidence>
<comment type="caution">
    <text evidence="1">The sequence shown here is derived from an EMBL/GenBank/DDBJ whole genome shotgun (WGS) entry which is preliminary data.</text>
</comment>
<protein>
    <submittedName>
        <fullName evidence="1">Uncharacterized protein</fullName>
    </submittedName>
</protein>
<accession>A0A917QRU7</accession>
<proteinExistence type="predicted"/>
<keyword evidence="2" id="KW-1185">Reference proteome</keyword>
<evidence type="ECO:0000313" key="2">
    <source>
        <dbReference type="Proteomes" id="UP000612956"/>
    </source>
</evidence>
<organism evidence="1 2">
    <name type="scientific">Nocardia camponoti</name>
    <dbReference type="NCBI Taxonomy" id="1616106"/>
    <lineage>
        <taxon>Bacteria</taxon>
        <taxon>Bacillati</taxon>
        <taxon>Actinomycetota</taxon>
        <taxon>Actinomycetes</taxon>
        <taxon>Mycobacteriales</taxon>
        <taxon>Nocardiaceae</taxon>
        <taxon>Nocardia</taxon>
    </lineage>
</organism>
<dbReference type="Proteomes" id="UP000612956">
    <property type="component" value="Unassembled WGS sequence"/>
</dbReference>
<dbReference type="AlphaFoldDB" id="A0A917QRU7"/>
<dbReference type="EMBL" id="BMMW01000004">
    <property type="protein sequence ID" value="GGK64114.1"/>
    <property type="molecule type" value="Genomic_DNA"/>
</dbReference>
<reference evidence="1" key="1">
    <citation type="journal article" date="2014" name="Int. J. Syst. Evol. Microbiol.">
        <title>Complete genome sequence of Corynebacterium casei LMG S-19264T (=DSM 44701T), isolated from a smear-ripened cheese.</title>
        <authorList>
            <consortium name="US DOE Joint Genome Institute (JGI-PGF)"/>
            <person name="Walter F."/>
            <person name="Albersmeier A."/>
            <person name="Kalinowski J."/>
            <person name="Ruckert C."/>
        </authorList>
    </citation>
    <scope>NUCLEOTIDE SEQUENCE</scope>
    <source>
        <strain evidence="1">CGMCC 4.7278</strain>
    </source>
</reference>